<feature type="transmembrane region" description="Helical" evidence="6">
    <location>
        <begin position="245"/>
        <end position="264"/>
    </location>
</feature>
<feature type="transmembrane region" description="Helical" evidence="6">
    <location>
        <begin position="364"/>
        <end position="382"/>
    </location>
</feature>
<feature type="transmembrane region" description="Helical" evidence="6">
    <location>
        <begin position="323"/>
        <end position="344"/>
    </location>
</feature>
<feature type="transmembrane region" description="Helical" evidence="6">
    <location>
        <begin position="105"/>
        <end position="122"/>
    </location>
</feature>
<organism evidence="7 8">
    <name type="scientific">Colletotrichum higginsianum (strain IMI 349063)</name>
    <name type="common">Crucifer anthracnose fungus</name>
    <dbReference type="NCBI Taxonomy" id="759273"/>
    <lineage>
        <taxon>Eukaryota</taxon>
        <taxon>Fungi</taxon>
        <taxon>Dikarya</taxon>
        <taxon>Ascomycota</taxon>
        <taxon>Pezizomycotina</taxon>
        <taxon>Sordariomycetes</taxon>
        <taxon>Hypocreomycetidae</taxon>
        <taxon>Glomerellales</taxon>
        <taxon>Glomerellaceae</taxon>
        <taxon>Colletotrichum</taxon>
        <taxon>Colletotrichum destructivum species complex</taxon>
    </lineage>
</organism>
<keyword evidence="3 6" id="KW-0812">Transmembrane</keyword>
<reference evidence="8" key="1">
    <citation type="journal article" date="2012" name="Nat. Genet.">
        <title>Lifestyle transitions in plant pathogenic Colletotrichum fungi deciphered by genome and transcriptome analyses.</title>
        <authorList>
            <person name="O'Connell R.J."/>
            <person name="Thon M.R."/>
            <person name="Hacquard S."/>
            <person name="Amyotte S.G."/>
            <person name="Kleemann J."/>
            <person name="Torres M.F."/>
            <person name="Damm U."/>
            <person name="Buiate E.A."/>
            <person name="Epstein L."/>
            <person name="Alkan N."/>
            <person name="Altmueller J."/>
            <person name="Alvarado-Balderrama L."/>
            <person name="Bauser C.A."/>
            <person name="Becker C."/>
            <person name="Birren B.W."/>
            <person name="Chen Z."/>
            <person name="Choi J."/>
            <person name="Crouch J.A."/>
            <person name="Duvick J.P."/>
            <person name="Farman M.A."/>
            <person name="Gan P."/>
            <person name="Heiman D."/>
            <person name="Henrissat B."/>
            <person name="Howard R.J."/>
            <person name="Kabbage M."/>
            <person name="Koch C."/>
            <person name="Kracher B."/>
            <person name="Kubo Y."/>
            <person name="Law A.D."/>
            <person name="Lebrun M.-H."/>
            <person name="Lee Y.-H."/>
            <person name="Miyara I."/>
            <person name="Moore N."/>
            <person name="Neumann U."/>
            <person name="Nordstroem K."/>
            <person name="Panaccione D.G."/>
            <person name="Panstruga R."/>
            <person name="Place M."/>
            <person name="Proctor R.H."/>
            <person name="Prusky D."/>
            <person name="Rech G."/>
            <person name="Reinhardt R."/>
            <person name="Rollins J.A."/>
            <person name="Rounsley S."/>
            <person name="Schardl C.L."/>
            <person name="Schwartz D.C."/>
            <person name="Shenoy N."/>
            <person name="Shirasu K."/>
            <person name="Sikhakolli U.R."/>
            <person name="Stueber K."/>
            <person name="Sukno S.A."/>
            <person name="Sweigard J.A."/>
            <person name="Takano Y."/>
            <person name="Takahara H."/>
            <person name="Trail F."/>
            <person name="van der Does H.C."/>
            <person name="Voll L.M."/>
            <person name="Will I."/>
            <person name="Young S."/>
            <person name="Zeng Q."/>
            <person name="Zhang J."/>
            <person name="Zhou S."/>
            <person name="Dickman M.B."/>
            <person name="Schulze-Lefert P."/>
            <person name="Ver Loren van Themaat E."/>
            <person name="Ma L.-J."/>
            <person name="Vaillancourt L.J."/>
        </authorList>
    </citation>
    <scope>NUCLEOTIDE SEQUENCE [LARGE SCALE GENOMIC DNA]</scope>
    <source>
        <strain evidence="8">IMI 349063</strain>
    </source>
</reference>
<keyword evidence="4 6" id="KW-1133">Transmembrane helix</keyword>
<sequence length="584" mass="62515">MDRRDRDNRAGETRPSWPAEAWLLCQYALPLIATYLLQYSFTVITTFVAGHLSADDLAAASIGLTTMNIVGFAIYEGMATALDTLCAQAHGSGRLTAVGLHVQRMLILMAIATVPIGLFWIFSPSILSLFVKQHHLAVKAGSFLRVSLVGIPGYAAFEALKRFLQAQGDFKSAMVVLIICAPLNALFSWFFAFKLGMGLEGAALGQALVNDLRPVFLLVYIVFWGQWSHQCWGGLSRKAFTEWSVPVRLSIAGSAVNIGEWAAFEILTLSTSYLSTEHLAAQTIMTTISVVMWHIPFSISVAISTRIGHLIGAGLVSTARRAATLYAVVFTVVGILDAILVFAFRNQLGLIFSEDAVVQRLTTNSMLAVAAFQLIDSIINGCNGVLRGLGRQSVAAFIVFVVNYLAAVPIAVWLELGSPALELDGAWLGLGGGMVVIAVIDDPVLAMTGNGNLGLAVAKNKRPCSVCHDLDRDKIPNKTNDALVSLVCPLGQLLQASKKGCQTCYAIQEAVMRMGKIDPATTEIKLGVSLVCIYIGHLVRVAAVVACNGPGGTMLPIQTTFEMFTAPGEAARRKAISLAGVWPG</sequence>
<dbReference type="Pfam" id="PF01554">
    <property type="entry name" value="MatE"/>
    <property type="match status" value="2"/>
</dbReference>
<feature type="transmembrane region" description="Helical" evidence="6">
    <location>
        <begin position="212"/>
        <end position="233"/>
    </location>
</feature>
<dbReference type="GO" id="GO:1990961">
    <property type="term" value="P:xenobiotic detoxification by transmembrane export across the plasma membrane"/>
    <property type="evidence" value="ECO:0007669"/>
    <property type="project" value="InterPro"/>
</dbReference>
<dbReference type="Proteomes" id="UP000007174">
    <property type="component" value="Unassembled WGS sequence"/>
</dbReference>
<feature type="transmembrane region" description="Helical" evidence="6">
    <location>
        <begin position="142"/>
        <end position="160"/>
    </location>
</feature>
<dbReference type="VEuPathDB" id="FungiDB:CH63R_05007"/>
<comment type="similarity">
    <text evidence="2">Belongs to the multi antimicrobial extrusion (MATE) (TC 2.A.66.1) family.</text>
</comment>
<feature type="transmembrane region" description="Helical" evidence="6">
    <location>
        <begin position="426"/>
        <end position="445"/>
    </location>
</feature>
<dbReference type="GO" id="GO:0015297">
    <property type="term" value="F:antiporter activity"/>
    <property type="evidence" value="ECO:0007669"/>
    <property type="project" value="InterPro"/>
</dbReference>
<comment type="subcellular location">
    <subcellularLocation>
        <location evidence="1">Membrane</location>
        <topology evidence="1">Multi-pass membrane protein</topology>
    </subcellularLocation>
</comment>
<dbReference type="InterPro" id="IPR002528">
    <property type="entry name" value="MATE_fam"/>
</dbReference>
<dbReference type="AlphaFoldDB" id="H1V5P9"/>
<feature type="transmembrane region" description="Helical" evidence="6">
    <location>
        <begin position="394"/>
        <end position="414"/>
    </location>
</feature>
<name>H1V5P9_COLHI</name>
<evidence type="ECO:0000256" key="2">
    <source>
        <dbReference type="ARBA" id="ARBA00010199"/>
    </source>
</evidence>
<dbReference type="NCBIfam" id="TIGR00797">
    <property type="entry name" value="matE"/>
    <property type="match status" value="1"/>
</dbReference>
<keyword evidence="5 6" id="KW-0472">Membrane</keyword>
<feature type="transmembrane region" description="Helical" evidence="6">
    <location>
        <begin position="21"/>
        <end position="37"/>
    </location>
</feature>
<feature type="transmembrane region" description="Helical" evidence="6">
    <location>
        <begin position="172"/>
        <end position="192"/>
    </location>
</feature>
<feature type="transmembrane region" description="Helical" evidence="6">
    <location>
        <begin position="284"/>
        <end position="303"/>
    </location>
</feature>
<evidence type="ECO:0000256" key="3">
    <source>
        <dbReference type="ARBA" id="ARBA00022692"/>
    </source>
</evidence>
<evidence type="ECO:0000256" key="1">
    <source>
        <dbReference type="ARBA" id="ARBA00004141"/>
    </source>
</evidence>
<gene>
    <name evidence="7" type="ORF">CH063_07306</name>
</gene>
<dbReference type="HOGENOM" id="CLU_012893_1_2_1"/>
<dbReference type="CDD" id="cd13132">
    <property type="entry name" value="MATE_eukaryotic"/>
    <property type="match status" value="1"/>
</dbReference>
<dbReference type="STRING" id="759273.H1V5P9"/>
<dbReference type="eggNOG" id="KOG1347">
    <property type="taxonomic scope" value="Eukaryota"/>
</dbReference>
<evidence type="ECO:0000256" key="5">
    <source>
        <dbReference type="ARBA" id="ARBA00023136"/>
    </source>
</evidence>
<dbReference type="InterPro" id="IPR045069">
    <property type="entry name" value="MATE_euk"/>
</dbReference>
<protein>
    <submittedName>
        <fullName evidence="7">MATE efflux family protein</fullName>
    </submittedName>
</protein>
<dbReference type="EMBL" id="CACQ02001584">
    <property type="protein sequence ID" value="CCF35551.1"/>
    <property type="molecule type" value="Genomic_DNA"/>
</dbReference>
<evidence type="ECO:0000313" key="8">
    <source>
        <dbReference type="Proteomes" id="UP000007174"/>
    </source>
</evidence>
<evidence type="ECO:0000256" key="4">
    <source>
        <dbReference type="ARBA" id="ARBA00022989"/>
    </source>
</evidence>
<feature type="transmembrane region" description="Helical" evidence="6">
    <location>
        <begin position="57"/>
        <end position="75"/>
    </location>
</feature>
<proteinExistence type="inferred from homology"/>
<accession>H1V5P9</accession>
<dbReference type="PANTHER" id="PTHR11206">
    <property type="entry name" value="MULTIDRUG RESISTANCE PROTEIN"/>
    <property type="match status" value="1"/>
</dbReference>
<evidence type="ECO:0000256" key="6">
    <source>
        <dbReference type="SAM" id="Phobius"/>
    </source>
</evidence>
<dbReference type="GO" id="GO:0016020">
    <property type="term" value="C:membrane"/>
    <property type="evidence" value="ECO:0007669"/>
    <property type="project" value="UniProtKB-SubCell"/>
</dbReference>
<dbReference type="GO" id="GO:0042910">
    <property type="term" value="F:xenobiotic transmembrane transporter activity"/>
    <property type="evidence" value="ECO:0007669"/>
    <property type="project" value="InterPro"/>
</dbReference>
<evidence type="ECO:0000313" key="7">
    <source>
        <dbReference type="EMBL" id="CCF35551.1"/>
    </source>
</evidence>